<organism evidence="1 2">
    <name type="scientific">Dermacentor silvarum</name>
    <name type="common">Tick</name>
    <dbReference type="NCBI Taxonomy" id="543639"/>
    <lineage>
        <taxon>Eukaryota</taxon>
        <taxon>Metazoa</taxon>
        <taxon>Ecdysozoa</taxon>
        <taxon>Arthropoda</taxon>
        <taxon>Chelicerata</taxon>
        <taxon>Arachnida</taxon>
        <taxon>Acari</taxon>
        <taxon>Parasitiformes</taxon>
        <taxon>Ixodida</taxon>
        <taxon>Ixodoidea</taxon>
        <taxon>Ixodidae</taxon>
        <taxon>Rhipicephalinae</taxon>
        <taxon>Dermacentor</taxon>
    </lineage>
</organism>
<accession>A0ACB8DER0</accession>
<proteinExistence type="predicted"/>
<protein>
    <submittedName>
        <fullName evidence="1">Uncharacterized protein</fullName>
    </submittedName>
</protein>
<comment type="caution">
    <text evidence="1">The sequence shown here is derived from an EMBL/GenBank/DDBJ whole genome shotgun (WGS) entry which is preliminary data.</text>
</comment>
<sequence>MSGDLDAISCALWGRGAPPQNAVGLLLALVNLVVHVPFTDLPVLRDYELGQLREQYDYVIVGGGSAGCVIANRLSADPHVTVLLLEAGGLETASRQLPATASTNTGGHDDWAYWSVPQKNAALSFRGQRLYLPRGKVLGGTSTINLLMYVRGHPYDFDRWAREYGAKGWAYEEVLPHFKDIEDYRAETPDEYHGTGGEVPIDYANTSTRLGRLLLEACNQSGYPYVDYNGRTQSGCSRLQINVADGERVSASKAFIQPVVGARKNLHVAPFSQVTKVIIEGRRAVGVALTRYGQPQRVSAAREVILSAGTVGSAQLLMLSGIGPREDLERLQIPVVADLPVGRTLQEHVTMELAVPVSTDVAAGIQPSTLDDITQYATNRSGPISMPQTEVLQFLKTNYAADTGIPDIEIAANSNPPATELLRTSLLNLGLLPEAYDSFLGPRNGQPGFLGVVLLNRPKSRGTLRLRSTDPNDHPDIDPSILEHPDDVRAAVQGMYL</sequence>
<keyword evidence="2" id="KW-1185">Reference proteome</keyword>
<evidence type="ECO:0000313" key="1">
    <source>
        <dbReference type="EMBL" id="KAH7966450.1"/>
    </source>
</evidence>
<dbReference type="Proteomes" id="UP000821865">
    <property type="component" value="Chromosome 2"/>
</dbReference>
<gene>
    <name evidence="1" type="ORF">HPB49_016396</name>
</gene>
<name>A0ACB8DER0_DERSI</name>
<dbReference type="EMBL" id="CM023471">
    <property type="protein sequence ID" value="KAH7966450.1"/>
    <property type="molecule type" value="Genomic_DNA"/>
</dbReference>
<evidence type="ECO:0000313" key="2">
    <source>
        <dbReference type="Proteomes" id="UP000821865"/>
    </source>
</evidence>
<reference evidence="1" key="1">
    <citation type="submission" date="2020-05" db="EMBL/GenBank/DDBJ databases">
        <title>Large-scale comparative analyses of tick genomes elucidate their genetic diversity and vector capacities.</title>
        <authorList>
            <person name="Jia N."/>
            <person name="Wang J."/>
            <person name="Shi W."/>
            <person name="Du L."/>
            <person name="Sun Y."/>
            <person name="Zhan W."/>
            <person name="Jiang J."/>
            <person name="Wang Q."/>
            <person name="Zhang B."/>
            <person name="Ji P."/>
            <person name="Sakyi L.B."/>
            <person name="Cui X."/>
            <person name="Yuan T."/>
            <person name="Jiang B."/>
            <person name="Yang W."/>
            <person name="Lam T.T.-Y."/>
            <person name="Chang Q."/>
            <person name="Ding S."/>
            <person name="Wang X."/>
            <person name="Zhu J."/>
            <person name="Ruan X."/>
            <person name="Zhao L."/>
            <person name="Wei J."/>
            <person name="Que T."/>
            <person name="Du C."/>
            <person name="Cheng J."/>
            <person name="Dai P."/>
            <person name="Han X."/>
            <person name="Huang E."/>
            <person name="Gao Y."/>
            <person name="Liu J."/>
            <person name="Shao H."/>
            <person name="Ye R."/>
            <person name="Li L."/>
            <person name="Wei W."/>
            <person name="Wang X."/>
            <person name="Wang C."/>
            <person name="Yang T."/>
            <person name="Huo Q."/>
            <person name="Li W."/>
            <person name="Guo W."/>
            <person name="Chen H."/>
            <person name="Zhou L."/>
            <person name="Ni X."/>
            <person name="Tian J."/>
            <person name="Zhou Y."/>
            <person name="Sheng Y."/>
            <person name="Liu T."/>
            <person name="Pan Y."/>
            <person name="Xia L."/>
            <person name="Li J."/>
            <person name="Zhao F."/>
            <person name="Cao W."/>
        </authorList>
    </citation>
    <scope>NUCLEOTIDE SEQUENCE</scope>
    <source>
        <strain evidence="1">Dsil-2018</strain>
    </source>
</reference>